<keyword evidence="3" id="KW-1185">Reference proteome</keyword>
<evidence type="ECO:0000313" key="2">
    <source>
        <dbReference type="EMBL" id="TGG93441.1"/>
    </source>
</evidence>
<dbReference type="SUPFAM" id="SSF49785">
    <property type="entry name" value="Galactose-binding domain-like"/>
    <property type="match status" value="1"/>
</dbReference>
<dbReference type="EMBL" id="SRMF01000003">
    <property type="protein sequence ID" value="TGG93441.1"/>
    <property type="molecule type" value="Genomic_DNA"/>
</dbReference>
<name>A0A4Z0WES9_9GAMM</name>
<dbReference type="InterPro" id="IPR000421">
    <property type="entry name" value="FA58C"/>
</dbReference>
<dbReference type="Proteomes" id="UP000297475">
    <property type="component" value="Unassembled WGS sequence"/>
</dbReference>
<reference evidence="2 3" key="1">
    <citation type="submission" date="2019-04" db="EMBL/GenBank/DDBJ databases">
        <title>Natronospirillum operosus gen. nov., sp. nov., a haloalkaliphilic satellite isolated from decaying biomass of laboratory culture of cyanobacterium Geitlerinema sp. and proposal of Natronospirillaceae fam. nov. and Saccharospirillaceae fam. nov.</title>
        <authorList>
            <person name="Kevbrin V."/>
            <person name="Boltyanskaya Y."/>
            <person name="Koziaeva V."/>
            <person name="Grouzdev D.S."/>
            <person name="Park M."/>
            <person name="Cho J."/>
        </authorList>
    </citation>
    <scope>NUCLEOTIDE SEQUENCE [LARGE SCALE GENOMIC DNA]</scope>
    <source>
        <strain evidence="2 3">G-116</strain>
    </source>
</reference>
<dbReference type="AlphaFoldDB" id="A0A4Z0WES9"/>
<dbReference type="PROSITE" id="PS50022">
    <property type="entry name" value="FA58C_3"/>
    <property type="match status" value="1"/>
</dbReference>
<evidence type="ECO:0000259" key="1">
    <source>
        <dbReference type="PROSITE" id="PS50022"/>
    </source>
</evidence>
<organism evidence="2 3">
    <name type="scientific">Natronospirillum operosum</name>
    <dbReference type="NCBI Taxonomy" id="2759953"/>
    <lineage>
        <taxon>Bacteria</taxon>
        <taxon>Pseudomonadati</taxon>
        <taxon>Pseudomonadota</taxon>
        <taxon>Gammaproteobacteria</taxon>
        <taxon>Oceanospirillales</taxon>
        <taxon>Natronospirillaceae</taxon>
        <taxon>Natronospirillum</taxon>
    </lineage>
</organism>
<dbReference type="RefSeq" id="WP_135483150.1">
    <property type="nucleotide sequence ID" value="NZ_SRMF01000003.1"/>
</dbReference>
<sequence>MKMHILLGLSFVLLLSGCNVESSSGNSGSKGLADQVETNVAASANGAVATSAYNPDDAMKLIDEDDTTWWASNPGEPIIVEFAEVEDIVSLKLTRTESSAPTGTNPAILIELSEDGITYAKSNVSIVIGGVACSSMSTSSTSMSCTLAEARATKFVRITSSNNSYELRELEVIAMR</sequence>
<gene>
    <name evidence="2" type="ORF">E4656_10355</name>
</gene>
<accession>A0A4Z0WES9</accession>
<feature type="domain" description="F5/8 type C" evidence="1">
    <location>
        <begin position="25"/>
        <end position="175"/>
    </location>
</feature>
<evidence type="ECO:0000313" key="3">
    <source>
        <dbReference type="Proteomes" id="UP000297475"/>
    </source>
</evidence>
<dbReference type="PROSITE" id="PS51257">
    <property type="entry name" value="PROKAR_LIPOPROTEIN"/>
    <property type="match status" value="1"/>
</dbReference>
<protein>
    <recommendedName>
        <fullName evidence="1">F5/8 type C domain-containing protein</fullName>
    </recommendedName>
</protein>
<dbReference type="Gene3D" id="2.60.120.260">
    <property type="entry name" value="Galactose-binding domain-like"/>
    <property type="match status" value="1"/>
</dbReference>
<proteinExistence type="predicted"/>
<dbReference type="InterPro" id="IPR008979">
    <property type="entry name" value="Galactose-bd-like_sf"/>
</dbReference>
<comment type="caution">
    <text evidence="2">The sequence shown here is derived from an EMBL/GenBank/DDBJ whole genome shotgun (WGS) entry which is preliminary data.</text>
</comment>